<evidence type="ECO:0000256" key="1">
    <source>
        <dbReference type="SAM" id="SignalP"/>
    </source>
</evidence>
<keyword evidence="1" id="KW-0732">Signal</keyword>
<dbReference type="InterPro" id="IPR002477">
    <property type="entry name" value="Peptidoglycan-bd-like"/>
</dbReference>
<sequence length="161" mass="17078">MLYETKGFFRMRSKIMKRACVTAATVAALTVGGLAGAGTSFAAPAQSSARTATVEAVAPLAVVNLGLDTAHAKSWQCLLRDRGHSPGTIDGQLGTNSWKAAQKFFETLGYYNDSIDGIVGPNTIKALQRYLNLHGANLAVDGIAGPETKSEFWDFAGTHRC</sequence>
<dbReference type="Proteomes" id="UP000617743">
    <property type="component" value="Unassembled WGS sequence"/>
</dbReference>
<proteinExistence type="predicted"/>
<dbReference type="Gene3D" id="1.10.101.10">
    <property type="entry name" value="PGBD-like superfamily/PGBD"/>
    <property type="match status" value="1"/>
</dbReference>
<feature type="chain" id="PRO_5046062788" description="Peptidoglycan binding-like domain-containing protein" evidence="1">
    <location>
        <begin position="43"/>
        <end position="161"/>
    </location>
</feature>
<keyword evidence="4" id="KW-1185">Reference proteome</keyword>
<evidence type="ECO:0000313" key="4">
    <source>
        <dbReference type="Proteomes" id="UP000617743"/>
    </source>
</evidence>
<accession>A0ABQ2XXC5</accession>
<evidence type="ECO:0000313" key="3">
    <source>
        <dbReference type="EMBL" id="GGX37007.1"/>
    </source>
</evidence>
<dbReference type="EMBL" id="BMWC01000031">
    <property type="protein sequence ID" value="GGX37007.1"/>
    <property type="molecule type" value="Genomic_DNA"/>
</dbReference>
<protein>
    <recommendedName>
        <fullName evidence="2">Peptidoglycan binding-like domain-containing protein</fullName>
    </recommendedName>
</protein>
<dbReference type="Pfam" id="PF01471">
    <property type="entry name" value="PG_binding_1"/>
    <property type="match status" value="1"/>
</dbReference>
<evidence type="ECO:0000259" key="2">
    <source>
        <dbReference type="Pfam" id="PF01471"/>
    </source>
</evidence>
<comment type="caution">
    <text evidence="3">The sequence shown here is derived from an EMBL/GenBank/DDBJ whole genome shotgun (WGS) entry which is preliminary data.</text>
</comment>
<dbReference type="InterPro" id="IPR036365">
    <property type="entry name" value="PGBD-like_sf"/>
</dbReference>
<dbReference type="InterPro" id="IPR036366">
    <property type="entry name" value="PGBDSf"/>
</dbReference>
<gene>
    <name evidence="3" type="ORF">GCM10010383_78710</name>
</gene>
<name>A0ABQ2XXC5_9ACTN</name>
<reference evidence="4" key="1">
    <citation type="journal article" date="2019" name="Int. J. Syst. Evol. Microbiol.">
        <title>The Global Catalogue of Microorganisms (GCM) 10K type strain sequencing project: providing services to taxonomists for standard genome sequencing and annotation.</title>
        <authorList>
            <consortium name="The Broad Institute Genomics Platform"/>
            <consortium name="The Broad Institute Genome Sequencing Center for Infectious Disease"/>
            <person name="Wu L."/>
            <person name="Ma J."/>
        </authorList>
    </citation>
    <scope>NUCLEOTIDE SEQUENCE [LARGE SCALE GENOMIC DNA]</scope>
    <source>
        <strain evidence="4">JCM 4866</strain>
    </source>
</reference>
<organism evidence="3 4">
    <name type="scientific">Streptomyces lomondensis</name>
    <dbReference type="NCBI Taxonomy" id="68229"/>
    <lineage>
        <taxon>Bacteria</taxon>
        <taxon>Bacillati</taxon>
        <taxon>Actinomycetota</taxon>
        <taxon>Actinomycetes</taxon>
        <taxon>Kitasatosporales</taxon>
        <taxon>Streptomycetaceae</taxon>
        <taxon>Streptomyces</taxon>
    </lineage>
</organism>
<feature type="domain" description="Peptidoglycan binding-like" evidence="2">
    <location>
        <begin position="97"/>
        <end position="149"/>
    </location>
</feature>
<feature type="signal peptide" evidence="1">
    <location>
        <begin position="1"/>
        <end position="42"/>
    </location>
</feature>
<dbReference type="SUPFAM" id="SSF47090">
    <property type="entry name" value="PGBD-like"/>
    <property type="match status" value="1"/>
</dbReference>